<organism evidence="2 3">
    <name type="scientific">Tritrichomonas musculus</name>
    <dbReference type="NCBI Taxonomy" id="1915356"/>
    <lineage>
        <taxon>Eukaryota</taxon>
        <taxon>Metamonada</taxon>
        <taxon>Parabasalia</taxon>
        <taxon>Tritrichomonadida</taxon>
        <taxon>Tritrichomonadidae</taxon>
        <taxon>Tritrichomonas</taxon>
    </lineage>
</organism>
<protein>
    <submittedName>
        <fullName evidence="2">Uncharacterized protein</fullName>
    </submittedName>
</protein>
<sequence length="68" mass="8131">MLLLRIIFSRTALCMNQPRMQQWVLDILLRRILDQQYDLTPSSDQTTPNSQKNYQPNLLSNQHNYKPQ</sequence>
<reference evidence="2 3" key="1">
    <citation type="submission" date="2024-04" db="EMBL/GenBank/DDBJ databases">
        <title>Tritrichomonas musculus Genome.</title>
        <authorList>
            <person name="Alves-Ferreira E."/>
            <person name="Grigg M."/>
            <person name="Lorenzi H."/>
            <person name="Galac M."/>
        </authorList>
    </citation>
    <scope>NUCLEOTIDE SEQUENCE [LARGE SCALE GENOMIC DNA]</scope>
    <source>
        <strain evidence="2 3">EAF2021</strain>
    </source>
</reference>
<comment type="caution">
    <text evidence="2">The sequence shown here is derived from an EMBL/GenBank/DDBJ whole genome shotgun (WGS) entry which is preliminary data.</text>
</comment>
<evidence type="ECO:0000313" key="2">
    <source>
        <dbReference type="EMBL" id="KAK8886153.1"/>
    </source>
</evidence>
<evidence type="ECO:0000256" key="1">
    <source>
        <dbReference type="SAM" id="MobiDB-lite"/>
    </source>
</evidence>
<evidence type="ECO:0000313" key="3">
    <source>
        <dbReference type="Proteomes" id="UP001470230"/>
    </source>
</evidence>
<dbReference type="Proteomes" id="UP001470230">
    <property type="component" value="Unassembled WGS sequence"/>
</dbReference>
<proteinExistence type="predicted"/>
<feature type="region of interest" description="Disordered" evidence="1">
    <location>
        <begin position="39"/>
        <end position="68"/>
    </location>
</feature>
<keyword evidence="3" id="KW-1185">Reference proteome</keyword>
<accession>A0ABR2K5L1</accession>
<dbReference type="EMBL" id="JAPFFF010000007">
    <property type="protein sequence ID" value="KAK8886153.1"/>
    <property type="molecule type" value="Genomic_DNA"/>
</dbReference>
<name>A0ABR2K5L1_9EUKA</name>
<gene>
    <name evidence="2" type="ORF">M9Y10_041613</name>
</gene>